<organism evidence="1 2">
    <name type="scientific">Trifolium subterraneum</name>
    <name type="common">Subterranean clover</name>
    <dbReference type="NCBI Taxonomy" id="3900"/>
    <lineage>
        <taxon>Eukaryota</taxon>
        <taxon>Viridiplantae</taxon>
        <taxon>Streptophyta</taxon>
        <taxon>Embryophyta</taxon>
        <taxon>Tracheophyta</taxon>
        <taxon>Spermatophyta</taxon>
        <taxon>Magnoliopsida</taxon>
        <taxon>eudicotyledons</taxon>
        <taxon>Gunneridae</taxon>
        <taxon>Pentapetalae</taxon>
        <taxon>rosids</taxon>
        <taxon>fabids</taxon>
        <taxon>Fabales</taxon>
        <taxon>Fabaceae</taxon>
        <taxon>Papilionoideae</taxon>
        <taxon>50 kb inversion clade</taxon>
        <taxon>NPAAA clade</taxon>
        <taxon>Hologalegina</taxon>
        <taxon>IRL clade</taxon>
        <taxon>Trifolieae</taxon>
        <taxon>Trifolium</taxon>
    </lineage>
</organism>
<dbReference type="EMBL" id="DF974266">
    <property type="protein sequence ID" value="GAU46940.1"/>
    <property type="molecule type" value="Genomic_DNA"/>
</dbReference>
<dbReference type="AlphaFoldDB" id="A0A2Z6PAY0"/>
<evidence type="ECO:0000313" key="1">
    <source>
        <dbReference type="EMBL" id="GAU46940.1"/>
    </source>
</evidence>
<keyword evidence="2" id="KW-1185">Reference proteome</keyword>
<proteinExistence type="predicted"/>
<accession>A0A2Z6PAY0</accession>
<name>A0A2Z6PAY0_TRISU</name>
<dbReference type="Proteomes" id="UP000242715">
    <property type="component" value="Unassembled WGS sequence"/>
</dbReference>
<evidence type="ECO:0000313" key="2">
    <source>
        <dbReference type="Proteomes" id="UP000242715"/>
    </source>
</evidence>
<gene>
    <name evidence="1" type="ORF">TSUD_180440</name>
</gene>
<reference evidence="2" key="1">
    <citation type="journal article" date="2017" name="Front. Plant Sci.">
        <title>Climate Clever Clovers: New Paradigm to Reduce the Environmental Footprint of Ruminants by Breeding Low Methanogenic Forages Utilizing Haplotype Variation.</title>
        <authorList>
            <person name="Kaur P."/>
            <person name="Appels R."/>
            <person name="Bayer P.E."/>
            <person name="Keeble-Gagnere G."/>
            <person name="Wang J."/>
            <person name="Hirakawa H."/>
            <person name="Shirasawa K."/>
            <person name="Vercoe P."/>
            <person name="Stefanova K."/>
            <person name="Durmic Z."/>
            <person name="Nichols P."/>
            <person name="Revell C."/>
            <person name="Isobe S.N."/>
            <person name="Edwards D."/>
            <person name="Erskine W."/>
        </authorList>
    </citation>
    <scope>NUCLEOTIDE SEQUENCE [LARGE SCALE GENOMIC DNA]</scope>
    <source>
        <strain evidence="2">cv. Daliak</strain>
    </source>
</reference>
<protein>
    <submittedName>
        <fullName evidence="1">Uncharacterized protein</fullName>
    </submittedName>
</protein>
<sequence>MSVVISPSFTTPLSVVTKLAAGIDDPSATTPAPDFSNVNSAWSSVLAAVDFSEWPCPSDGPALSGVNSMAGMYSWAYSPRNSVGKVGEAKCFILWKQWIN</sequence>